<accession>A0ABN4M8I9</accession>
<sequence>MGAKTALSDLARFAQDARLSTLLSWLQLSDNEEAFCSTYYQHFDKAWGELKDHYERTSGQVSS</sequence>
<dbReference type="Proteomes" id="UP000074914">
    <property type="component" value="Chromosome"/>
</dbReference>
<proteinExistence type="predicted"/>
<reference evidence="1 2" key="1">
    <citation type="submission" date="2015-11" db="EMBL/GenBank/DDBJ databases">
        <title>Exploring the genomic traits of fungus-feeding bacterial genus Collimonas.</title>
        <authorList>
            <person name="Song C."/>
            <person name="Schmidt R."/>
            <person name="de Jager V."/>
            <person name="Krzyzanowska D."/>
            <person name="Jongedijk E."/>
            <person name="Cankar K."/>
            <person name="Beekwilder J."/>
            <person name="van Veen A."/>
            <person name="de Boer W."/>
            <person name="van Veen J.A."/>
            <person name="Garbeva P."/>
        </authorList>
    </citation>
    <scope>NUCLEOTIDE SEQUENCE [LARGE SCALE GENOMIC DNA]</scope>
    <source>
        <strain evidence="1 2">Ter291</strain>
    </source>
</reference>
<gene>
    <name evidence="1" type="ORF">CPter291_1847</name>
</gene>
<evidence type="ECO:0000313" key="1">
    <source>
        <dbReference type="EMBL" id="AMP14113.1"/>
    </source>
</evidence>
<organism evidence="1 2">
    <name type="scientific">Collimonas pratensis</name>
    <dbReference type="NCBI Taxonomy" id="279113"/>
    <lineage>
        <taxon>Bacteria</taxon>
        <taxon>Pseudomonadati</taxon>
        <taxon>Pseudomonadota</taxon>
        <taxon>Betaproteobacteria</taxon>
        <taxon>Burkholderiales</taxon>
        <taxon>Oxalobacteraceae</taxon>
        <taxon>Collimonas</taxon>
    </lineage>
</organism>
<keyword evidence="2" id="KW-1185">Reference proteome</keyword>
<evidence type="ECO:0000313" key="2">
    <source>
        <dbReference type="Proteomes" id="UP000074914"/>
    </source>
</evidence>
<name>A0ABN4M8I9_9BURK</name>
<protein>
    <submittedName>
        <fullName evidence="1">Uncharacterized protein</fullName>
    </submittedName>
</protein>
<dbReference type="EMBL" id="CP013236">
    <property type="protein sequence ID" value="AMP14113.1"/>
    <property type="molecule type" value="Genomic_DNA"/>
</dbReference>